<comment type="similarity">
    <text evidence="1 3">Belongs to the bacterial flagellin family.</text>
</comment>
<comment type="subcellular location">
    <subcellularLocation>
        <location evidence="3">Secreted</location>
    </subcellularLocation>
    <subcellularLocation>
        <location evidence="3">Bacterial flagellum</location>
    </subcellularLocation>
</comment>
<dbReference type="SUPFAM" id="SSF64518">
    <property type="entry name" value="Phase 1 flagellin"/>
    <property type="match status" value="1"/>
</dbReference>
<keyword evidence="6" id="KW-0969">Cilium</keyword>
<reference evidence="7" key="1">
    <citation type="journal article" date="2019" name="Int. J. Syst. Evol. Microbiol.">
        <title>The Global Catalogue of Microorganisms (GCM) 10K type strain sequencing project: providing services to taxonomists for standard genome sequencing and annotation.</title>
        <authorList>
            <consortium name="The Broad Institute Genomics Platform"/>
            <consortium name="The Broad Institute Genome Sequencing Center for Infectious Disease"/>
            <person name="Wu L."/>
            <person name="Ma J."/>
        </authorList>
    </citation>
    <scope>NUCLEOTIDE SEQUENCE [LARGE SCALE GENOMIC DNA]</scope>
    <source>
        <strain evidence="7">ZS-35-S2</strain>
    </source>
</reference>
<dbReference type="NCBIfam" id="NF004669">
    <property type="entry name" value="PRK06008.1"/>
    <property type="match status" value="1"/>
</dbReference>
<dbReference type="PANTHER" id="PTHR42792:SF1">
    <property type="entry name" value="FLAGELLAR HOOK-ASSOCIATED PROTEIN 3"/>
    <property type="match status" value="1"/>
</dbReference>
<proteinExistence type="inferred from homology"/>
<dbReference type="RefSeq" id="WP_209735704.1">
    <property type="nucleotide sequence ID" value="NZ_CP072611.1"/>
</dbReference>
<evidence type="ECO:0000256" key="1">
    <source>
        <dbReference type="ARBA" id="ARBA00005709"/>
    </source>
</evidence>
<dbReference type="InterPro" id="IPR001029">
    <property type="entry name" value="Flagellin_N"/>
</dbReference>
<keyword evidence="3" id="KW-0964">Secreted</keyword>
<sequence>MSISTISFNNAARAQIMRVESQLRDALVETSTNRHADVGRTLGRQTANAVSLRSQETSLDRLLQSNKLVTQRLTLADDTLETVATTAEGLQNQLITGLGNDDFLNSARQVAANALDQLIGSANLSVGGQYIFAGTNTDVRPLNGYDAPRVGEDGTSLPSPKTVAQTHFDDFVAAATDGGGVSALAAGDLEAYFSQAGYTDGEGNNHRFDDLFSDPRWNEVWSNASDDTIESRISKSETIDSSVSSNGAAFRDLMAGYVMLDLASGDMGEGARAALSAAAQGRISGGFSGVTAIRSDLGNRISRVEAADESLKQQKDIVAASLGALEDVDMVEAANRVAALQTQLEASYRVTSLIREINILDYL</sequence>
<keyword evidence="6" id="KW-0282">Flagellum</keyword>
<protein>
    <recommendedName>
        <fullName evidence="3">Flagellin</fullName>
    </recommendedName>
</protein>
<organism evidence="6 7">
    <name type="scientific">Aureimonas populi</name>
    <dbReference type="NCBI Taxonomy" id="1701758"/>
    <lineage>
        <taxon>Bacteria</taxon>
        <taxon>Pseudomonadati</taxon>
        <taxon>Pseudomonadota</taxon>
        <taxon>Alphaproteobacteria</taxon>
        <taxon>Hyphomicrobiales</taxon>
        <taxon>Aurantimonadaceae</taxon>
        <taxon>Aureimonas</taxon>
    </lineage>
</organism>
<dbReference type="Pfam" id="PF00669">
    <property type="entry name" value="Flagellin_N"/>
    <property type="match status" value="1"/>
</dbReference>
<evidence type="ECO:0000256" key="3">
    <source>
        <dbReference type="RuleBase" id="RU362073"/>
    </source>
</evidence>
<feature type="domain" description="Flagellin N-terminal" evidence="4">
    <location>
        <begin position="3"/>
        <end position="137"/>
    </location>
</feature>
<keyword evidence="6" id="KW-0966">Cell projection</keyword>
<dbReference type="Proteomes" id="UP001597371">
    <property type="component" value="Unassembled WGS sequence"/>
</dbReference>
<dbReference type="PANTHER" id="PTHR42792">
    <property type="entry name" value="FLAGELLIN"/>
    <property type="match status" value="1"/>
</dbReference>
<comment type="caution">
    <text evidence="6">The sequence shown here is derived from an EMBL/GenBank/DDBJ whole genome shotgun (WGS) entry which is preliminary data.</text>
</comment>
<comment type="function">
    <text evidence="3">Flagellin is the subunit protein which polymerizes to form the filaments of bacterial flagella.</text>
</comment>
<keyword evidence="7" id="KW-1185">Reference proteome</keyword>
<evidence type="ECO:0000313" key="7">
    <source>
        <dbReference type="Proteomes" id="UP001597371"/>
    </source>
</evidence>
<evidence type="ECO:0000256" key="2">
    <source>
        <dbReference type="ARBA" id="ARBA00023143"/>
    </source>
</evidence>
<dbReference type="InterPro" id="IPR046358">
    <property type="entry name" value="Flagellin_C"/>
</dbReference>
<evidence type="ECO:0000313" key="6">
    <source>
        <dbReference type="EMBL" id="MFD2236350.1"/>
    </source>
</evidence>
<dbReference type="Pfam" id="PF00700">
    <property type="entry name" value="Flagellin_C"/>
    <property type="match status" value="1"/>
</dbReference>
<evidence type="ECO:0000259" key="4">
    <source>
        <dbReference type="Pfam" id="PF00669"/>
    </source>
</evidence>
<evidence type="ECO:0000259" key="5">
    <source>
        <dbReference type="Pfam" id="PF00700"/>
    </source>
</evidence>
<accession>A0ABW5CJV3</accession>
<name>A0ABW5CJV3_9HYPH</name>
<dbReference type="EMBL" id="JBHUIJ010000002">
    <property type="protein sequence ID" value="MFD2236350.1"/>
    <property type="molecule type" value="Genomic_DNA"/>
</dbReference>
<dbReference type="InterPro" id="IPR001492">
    <property type="entry name" value="Flagellin"/>
</dbReference>
<gene>
    <name evidence="6" type="ORF">ACFSKQ_02590</name>
</gene>
<keyword evidence="2 3" id="KW-0975">Bacterial flagellum</keyword>
<feature type="domain" description="Flagellin C-terminal" evidence="5">
    <location>
        <begin position="289"/>
        <end position="363"/>
    </location>
</feature>
<dbReference type="Gene3D" id="1.20.1330.10">
    <property type="entry name" value="f41 fragment of flagellin, N-terminal domain"/>
    <property type="match status" value="1"/>
</dbReference>